<dbReference type="SUPFAM" id="SSF117892">
    <property type="entry name" value="Band 7/SPFH domain"/>
    <property type="match status" value="1"/>
</dbReference>
<evidence type="ECO:0000313" key="3">
    <source>
        <dbReference type="Proteomes" id="UP000825935"/>
    </source>
</evidence>
<gene>
    <name evidence="2" type="ORF">KP509_12G036400</name>
</gene>
<dbReference type="EMBL" id="CM035417">
    <property type="protein sequence ID" value="KAH7423032.1"/>
    <property type="molecule type" value="Genomic_DNA"/>
</dbReference>
<dbReference type="EMBL" id="CM035417">
    <property type="protein sequence ID" value="KAH7423030.1"/>
    <property type="molecule type" value="Genomic_DNA"/>
</dbReference>
<dbReference type="EMBL" id="CM035417">
    <property type="protein sequence ID" value="KAH7423029.1"/>
    <property type="molecule type" value="Genomic_DNA"/>
</dbReference>
<dbReference type="PANTHER" id="PTHR43327">
    <property type="entry name" value="STOMATIN-LIKE PROTEIN 2, MITOCHONDRIAL"/>
    <property type="match status" value="1"/>
</dbReference>
<evidence type="ECO:0000313" key="2">
    <source>
        <dbReference type="EMBL" id="KAH7423030.1"/>
    </source>
</evidence>
<dbReference type="AlphaFoldDB" id="A0A8T2TKT2"/>
<dbReference type="Proteomes" id="UP000825935">
    <property type="component" value="Chromosome 12"/>
</dbReference>
<protein>
    <recommendedName>
        <fullName evidence="1">Band 7 domain-containing protein</fullName>
    </recommendedName>
</protein>
<dbReference type="SMART" id="SM00244">
    <property type="entry name" value="PHB"/>
    <property type="match status" value="1"/>
</dbReference>
<accession>A0A8T2TKT2</accession>
<dbReference type="OrthoDB" id="434619at2759"/>
<proteinExistence type="predicted"/>
<dbReference type="OMA" id="CCANINH"/>
<dbReference type="Pfam" id="PF01145">
    <property type="entry name" value="Band_7"/>
    <property type="match status" value="1"/>
</dbReference>
<evidence type="ECO:0000259" key="1">
    <source>
        <dbReference type="SMART" id="SM00244"/>
    </source>
</evidence>
<dbReference type="InterPro" id="IPR050710">
    <property type="entry name" value="Band7/mec-2_domain"/>
</dbReference>
<keyword evidence="3" id="KW-1185">Reference proteome</keyword>
<dbReference type="InterPro" id="IPR036013">
    <property type="entry name" value="Band_7/SPFH_dom_sf"/>
</dbReference>
<comment type="caution">
    <text evidence="2">The sequence shown here is derived from an EMBL/GenBank/DDBJ whole genome shotgun (WGS) entry which is preliminary data.</text>
</comment>
<sequence>MGQLCCCVQINHPKVGIKEIRGKFNKMLQPGVHYVNWCVGQKVKKVNLRLHQVIVKCLAKTKDNVFLTVTASVQYQIIPDMANSAFYSLLNPKLQIQSFIMDSITSTVPMMDVEDVFAKRRIVQEAQIYLNKMLSPYGLKIICVLILNIYPEKSLSEMIGSGSSFQTGSIRSSVQGVGASVFNEMLHRVDKILALLKSEDTMLQQLSDIQECSAQLSGCQISVEQWLQVATESLSTMAHLERQKTEIFIQILNTLTSSIAAGS</sequence>
<organism evidence="2 3">
    <name type="scientific">Ceratopteris richardii</name>
    <name type="common">Triangle waterfern</name>
    <dbReference type="NCBI Taxonomy" id="49495"/>
    <lineage>
        <taxon>Eukaryota</taxon>
        <taxon>Viridiplantae</taxon>
        <taxon>Streptophyta</taxon>
        <taxon>Embryophyta</taxon>
        <taxon>Tracheophyta</taxon>
        <taxon>Polypodiopsida</taxon>
        <taxon>Polypodiidae</taxon>
        <taxon>Polypodiales</taxon>
        <taxon>Pteridineae</taxon>
        <taxon>Pteridaceae</taxon>
        <taxon>Parkerioideae</taxon>
        <taxon>Ceratopteris</taxon>
    </lineage>
</organism>
<dbReference type="EMBL" id="CM035417">
    <property type="protein sequence ID" value="KAH7423028.1"/>
    <property type="molecule type" value="Genomic_DNA"/>
</dbReference>
<dbReference type="PANTHER" id="PTHR43327:SF10">
    <property type="entry name" value="STOMATIN-LIKE PROTEIN 2, MITOCHONDRIAL"/>
    <property type="match status" value="1"/>
</dbReference>
<name>A0A8T2TKT2_CERRI</name>
<dbReference type="EMBL" id="CM035417">
    <property type="protein sequence ID" value="KAH7423031.1"/>
    <property type="molecule type" value="Genomic_DNA"/>
</dbReference>
<dbReference type="EMBL" id="CM035417">
    <property type="protein sequence ID" value="KAH7423026.1"/>
    <property type="molecule type" value="Genomic_DNA"/>
</dbReference>
<dbReference type="Gene3D" id="3.30.479.30">
    <property type="entry name" value="Band 7 domain"/>
    <property type="match status" value="1"/>
</dbReference>
<dbReference type="InterPro" id="IPR001107">
    <property type="entry name" value="Band_7"/>
</dbReference>
<feature type="domain" description="Band 7" evidence="1">
    <location>
        <begin position="5"/>
        <end position="163"/>
    </location>
</feature>
<reference evidence="2" key="1">
    <citation type="submission" date="2021-08" db="EMBL/GenBank/DDBJ databases">
        <title>WGS assembly of Ceratopteris richardii.</title>
        <authorList>
            <person name="Marchant D.B."/>
            <person name="Chen G."/>
            <person name="Jenkins J."/>
            <person name="Shu S."/>
            <person name="Leebens-Mack J."/>
            <person name="Grimwood J."/>
            <person name="Schmutz J."/>
            <person name="Soltis P."/>
            <person name="Soltis D."/>
            <person name="Chen Z.-H."/>
        </authorList>
    </citation>
    <scope>NUCLEOTIDE SEQUENCE</scope>
    <source>
        <strain evidence="2">Whitten #5841</strain>
        <tissue evidence="2">Leaf</tissue>
    </source>
</reference>
<dbReference type="EMBL" id="CM035417">
    <property type="protein sequence ID" value="KAH7423027.1"/>
    <property type="molecule type" value="Genomic_DNA"/>
</dbReference>